<dbReference type="Proteomes" id="UP000012960">
    <property type="component" value="Unplaced"/>
</dbReference>
<proteinExistence type="predicted"/>
<evidence type="ECO:0000313" key="3">
    <source>
        <dbReference type="EMBL" id="CAG1861846.1"/>
    </source>
</evidence>
<feature type="compositionally biased region" description="Low complexity" evidence="1">
    <location>
        <begin position="54"/>
        <end position="85"/>
    </location>
</feature>
<keyword evidence="5" id="KW-1185">Reference proteome</keyword>
<evidence type="ECO:0000256" key="1">
    <source>
        <dbReference type="SAM" id="MobiDB-lite"/>
    </source>
</evidence>
<gene>
    <name evidence="3" type="ORF">GSMUA_67400.1</name>
</gene>
<name>A0A804I211_MUSAM</name>
<organism evidence="4 5">
    <name type="scientific">Musa acuminata subsp. malaccensis</name>
    <name type="common">Wild banana</name>
    <name type="synonym">Musa malaccensis</name>
    <dbReference type="NCBI Taxonomy" id="214687"/>
    <lineage>
        <taxon>Eukaryota</taxon>
        <taxon>Viridiplantae</taxon>
        <taxon>Streptophyta</taxon>
        <taxon>Embryophyta</taxon>
        <taxon>Tracheophyta</taxon>
        <taxon>Spermatophyta</taxon>
        <taxon>Magnoliopsida</taxon>
        <taxon>Liliopsida</taxon>
        <taxon>Zingiberales</taxon>
        <taxon>Musaceae</taxon>
        <taxon>Musa</taxon>
    </lineage>
</organism>
<keyword evidence="2" id="KW-1133">Transmembrane helix</keyword>
<feature type="transmembrane region" description="Helical" evidence="2">
    <location>
        <begin position="29"/>
        <end position="49"/>
    </location>
</feature>
<keyword evidence="2" id="KW-0472">Membrane</keyword>
<accession>A0A804I211</accession>
<dbReference type="InParanoid" id="A0A804I211"/>
<evidence type="ECO:0000313" key="4">
    <source>
        <dbReference type="EnsemblPlants" id="Ma02_p12410.1"/>
    </source>
</evidence>
<dbReference type="Gramene" id="Ma02_t12410.1">
    <property type="protein sequence ID" value="Ma02_p12410.1"/>
    <property type="gene ID" value="Ma02_g12410"/>
</dbReference>
<protein>
    <submittedName>
        <fullName evidence="3">(wild Malaysian banana) hypothetical protein</fullName>
    </submittedName>
</protein>
<dbReference type="EnsemblPlants" id="Ma02_t12410.1">
    <property type="protein sequence ID" value="Ma02_p12410.1"/>
    <property type="gene ID" value="Ma02_g12410"/>
</dbReference>
<sequence length="112" mass="12434">MWKAKAEAEAKAWETLKDAVEAYMGPSPVTFFTVLAVAVALALDFYYASPSRCPCSLRRSPRRSSVPTTAPAPSSRSSWPSRARSMTSPRPGCFMDLVDHMHFLLAKMQVEH</sequence>
<reference evidence="3" key="1">
    <citation type="submission" date="2021-03" db="EMBL/GenBank/DDBJ databases">
        <authorList>
            <consortium name="Genoscope - CEA"/>
            <person name="William W."/>
        </authorList>
    </citation>
    <scope>NUCLEOTIDE SEQUENCE</scope>
    <source>
        <strain evidence="3">Doubled-haploid Pahang</strain>
    </source>
</reference>
<evidence type="ECO:0000256" key="2">
    <source>
        <dbReference type="SAM" id="Phobius"/>
    </source>
</evidence>
<dbReference type="EMBL" id="HG996467">
    <property type="protein sequence ID" value="CAG1861846.1"/>
    <property type="molecule type" value="Genomic_DNA"/>
</dbReference>
<feature type="region of interest" description="Disordered" evidence="1">
    <location>
        <begin position="54"/>
        <end position="87"/>
    </location>
</feature>
<reference evidence="4" key="2">
    <citation type="submission" date="2021-05" db="UniProtKB">
        <authorList>
            <consortium name="EnsemblPlants"/>
        </authorList>
    </citation>
    <scope>IDENTIFICATION</scope>
    <source>
        <strain evidence="4">subsp. malaccensis</strain>
    </source>
</reference>
<keyword evidence="2" id="KW-0812">Transmembrane</keyword>
<evidence type="ECO:0000313" key="5">
    <source>
        <dbReference type="Proteomes" id="UP000012960"/>
    </source>
</evidence>
<dbReference type="AlphaFoldDB" id="A0A804I211"/>